<evidence type="ECO:0000256" key="1">
    <source>
        <dbReference type="SAM" id="MobiDB-lite"/>
    </source>
</evidence>
<dbReference type="EMBL" id="AP019620">
    <property type="protein sequence ID" value="BBJ43468.1"/>
    <property type="molecule type" value="Genomic_DNA"/>
</dbReference>
<keyword evidence="2" id="KW-1133">Transmembrane helix</keyword>
<proteinExistence type="predicted"/>
<feature type="transmembrane region" description="Helical" evidence="2">
    <location>
        <begin position="53"/>
        <end position="70"/>
    </location>
</feature>
<feature type="compositionally biased region" description="Basic and acidic residues" evidence="1">
    <location>
        <begin position="121"/>
        <end position="132"/>
    </location>
</feature>
<keyword evidence="2" id="KW-0472">Membrane</keyword>
<accession>A0A499UTX3</accession>
<keyword evidence="2" id="KW-0812">Transmembrane</keyword>
<feature type="region of interest" description="Disordered" evidence="1">
    <location>
        <begin position="121"/>
        <end position="147"/>
    </location>
</feature>
<evidence type="ECO:0000313" key="4">
    <source>
        <dbReference type="Proteomes" id="UP000463951"/>
    </source>
</evidence>
<feature type="transmembrane region" description="Helical" evidence="2">
    <location>
        <begin position="76"/>
        <end position="98"/>
    </location>
</feature>
<evidence type="ECO:0000313" key="3">
    <source>
        <dbReference type="EMBL" id="BBJ43468.1"/>
    </source>
</evidence>
<name>A0A499UTX3_9ACTN</name>
<protein>
    <submittedName>
        <fullName evidence="3">Uncharacterized protein</fullName>
    </submittedName>
</protein>
<organism evidence="3 4">
    <name type="scientific">Streptomyces antimycoticus</name>
    <dbReference type="NCBI Taxonomy" id="68175"/>
    <lineage>
        <taxon>Bacteria</taxon>
        <taxon>Bacillati</taxon>
        <taxon>Actinomycetota</taxon>
        <taxon>Actinomycetes</taxon>
        <taxon>Kitasatosporales</taxon>
        <taxon>Streptomycetaceae</taxon>
        <taxon>Streptomyces</taxon>
        <taxon>Streptomyces violaceusniger group</taxon>
    </lineage>
</organism>
<sequence>MEPHIGTAPRPFGAPNRSRLQPICLDWRSQEGRPAGEGDVTVSRRLEALRMRLGVCLFLLTGVLLAQSGAVSAVALAATVAATAAVATALLTCAILASRGRIPAPAGRIRTAIRDRERRTAFLPQRDPDASGRPRPRAPGRRLPTAA</sequence>
<gene>
    <name evidence="3" type="ORF">SSPO_061860</name>
</gene>
<dbReference type="AlphaFoldDB" id="A0A499UTX3"/>
<dbReference type="Proteomes" id="UP000463951">
    <property type="component" value="Chromosome"/>
</dbReference>
<dbReference type="Pfam" id="PF19950">
    <property type="entry name" value="DUF6412"/>
    <property type="match status" value="1"/>
</dbReference>
<dbReference type="InterPro" id="IPR045635">
    <property type="entry name" value="DUF6412"/>
</dbReference>
<evidence type="ECO:0000256" key="2">
    <source>
        <dbReference type="SAM" id="Phobius"/>
    </source>
</evidence>
<reference evidence="3 4" key="1">
    <citation type="journal article" date="2020" name="Int. J. Syst. Evol. Microbiol.">
        <title>Reclassification of Streptomyces castelarensis and Streptomyces sporoclivatus as later heterotypic synonyms of Streptomyces antimycoticus.</title>
        <authorList>
            <person name="Komaki H."/>
            <person name="Tamura T."/>
        </authorList>
    </citation>
    <scope>NUCLEOTIDE SEQUENCE [LARGE SCALE GENOMIC DNA]</scope>
    <source>
        <strain evidence="3 4">NBRC 100767</strain>
    </source>
</reference>